<accession>A0ABY4AYC2</accession>
<dbReference type="Proteomes" id="UP000831390">
    <property type="component" value="Chromosome"/>
</dbReference>
<protein>
    <submittedName>
        <fullName evidence="1">Uncharacterized protein</fullName>
    </submittedName>
</protein>
<proteinExistence type="predicted"/>
<dbReference type="EMBL" id="CP094534">
    <property type="protein sequence ID" value="UOE31881.1"/>
    <property type="molecule type" value="Genomic_DNA"/>
</dbReference>
<sequence>MKLTSPTTLVFVFSFAGIAALLSGNWVAAAAFATAAAGFALAGQASAADLALVSHPGASSLPAWRRDSSWLLVCTAITLFGVEIGQALHQAVNHLSH</sequence>
<keyword evidence="2" id="KW-1185">Reference proteome</keyword>
<name>A0ABY4AYC2_9BACT</name>
<organism evidence="1 2">
    <name type="scientific">Hymenobacter monticola</name>
    <dbReference type="NCBI Taxonomy" id="1705399"/>
    <lineage>
        <taxon>Bacteria</taxon>
        <taxon>Pseudomonadati</taxon>
        <taxon>Bacteroidota</taxon>
        <taxon>Cytophagia</taxon>
        <taxon>Cytophagales</taxon>
        <taxon>Hymenobacteraceae</taxon>
        <taxon>Hymenobacter</taxon>
    </lineage>
</organism>
<dbReference type="RefSeq" id="WP_243508816.1">
    <property type="nucleotide sequence ID" value="NZ_CP094534.1"/>
</dbReference>
<gene>
    <name evidence="1" type="ORF">MTP16_12115</name>
</gene>
<reference evidence="1 2" key="1">
    <citation type="submission" date="2022-03" db="EMBL/GenBank/DDBJ databases">
        <title>Hymenobactersp. isolated from the air.</title>
        <authorList>
            <person name="Won M."/>
            <person name="Kwon S.-W."/>
        </authorList>
    </citation>
    <scope>NUCLEOTIDE SEQUENCE [LARGE SCALE GENOMIC DNA]</scope>
    <source>
        <strain evidence="1 2">KACC 22596</strain>
    </source>
</reference>
<evidence type="ECO:0000313" key="2">
    <source>
        <dbReference type="Proteomes" id="UP000831390"/>
    </source>
</evidence>
<evidence type="ECO:0000313" key="1">
    <source>
        <dbReference type="EMBL" id="UOE31881.1"/>
    </source>
</evidence>